<dbReference type="PANTHER" id="PTHR21600:SF87">
    <property type="entry name" value="RNA PSEUDOURIDYLATE SYNTHASE DOMAIN-CONTAINING PROTEIN 1"/>
    <property type="match status" value="1"/>
</dbReference>
<dbReference type="Gene3D" id="3.30.2350.10">
    <property type="entry name" value="Pseudouridine synthase"/>
    <property type="match status" value="1"/>
</dbReference>
<dbReference type="SUPFAM" id="SSF55120">
    <property type="entry name" value="Pseudouridine synthase"/>
    <property type="match status" value="1"/>
</dbReference>
<organism evidence="3 4">
    <name type="scientific">Prosthecobacter algae</name>
    <dbReference type="NCBI Taxonomy" id="1144682"/>
    <lineage>
        <taxon>Bacteria</taxon>
        <taxon>Pseudomonadati</taxon>
        <taxon>Verrucomicrobiota</taxon>
        <taxon>Verrucomicrobiia</taxon>
        <taxon>Verrucomicrobiales</taxon>
        <taxon>Verrucomicrobiaceae</taxon>
        <taxon>Prosthecobacter</taxon>
    </lineage>
</organism>
<dbReference type="InterPro" id="IPR050188">
    <property type="entry name" value="RluA_PseudoU_synthase"/>
</dbReference>
<sequence>MSSAESPAITTCPILHRDRFIVIVNKPAGVLSHPNTARSTEKAAFEGRYDLDQKCFDSPAGKVWLIHRLDQDTSGVLMAALDEKTAEKCRALFDEDAVQKQYLTLVRGNPGPEGTWLDNLTTIREKGHVRTAVIKGRLPNAELDFRTLAHHASEKVSLLDITLITGKTHQIRVQASSRQHHLLGDDVYGHFELNRKMKKDLGLKRLFLHAHRLTLKHPASGQRLSVEAPLAEDLTKVLSRLGMTPV</sequence>
<dbReference type="Proteomes" id="UP001499852">
    <property type="component" value="Unassembled WGS sequence"/>
</dbReference>
<gene>
    <name evidence="3" type="ORF">GCM10023213_14970</name>
</gene>
<dbReference type="PROSITE" id="PS01129">
    <property type="entry name" value="PSI_RLU"/>
    <property type="match status" value="1"/>
</dbReference>
<evidence type="ECO:0000313" key="4">
    <source>
        <dbReference type="Proteomes" id="UP001499852"/>
    </source>
</evidence>
<dbReference type="EMBL" id="BAABIA010000003">
    <property type="protein sequence ID" value="GAA5137708.1"/>
    <property type="molecule type" value="Genomic_DNA"/>
</dbReference>
<dbReference type="CDD" id="cd02869">
    <property type="entry name" value="PseudoU_synth_RluA_like"/>
    <property type="match status" value="1"/>
</dbReference>
<evidence type="ECO:0000259" key="2">
    <source>
        <dbReference type="Pfam" id="PF00849"/>
    </source>
</evidence>
<comment type="similarity">
    <text evidence="1">Belongs to the pseudouridine synthase RluA family.</text>
</comment>
<protein>
    <submittedName>
        <fullName evidence="3">tRNA pseudouridine(65) synthase TruC</fullName>
    </submittedName>
</protein>
<proteinExistence type="inferred from homology"/>
<dbReference type="PANTHER" id="PTHR21600">
    <property type="entry name" value="MITOCHONDRIAL RNA PSEUDOURIDINE SYNTHASE"/>
    <property type="match status" value="1"/>
</dbReference>
<accession>A0ABP9P009</accession>
<dbReference type="InterPro" id="IPR020103">
    <property type="entry name" value="PsdUridine_synth_cat_dom_sf"/>
</dbReference>
<reference evidence="4" key="1">
    <citation type="journal article" date="2019" name="Int. J. Syst. Evol. Microbiol.">
        <title>The Global Catalogue of Microorganisms (GCM) 10K type strain sequencing project: providing services to taxonomists for standard genome sequencing and annotation.</title>
        <authorList>
            <consortium name="The Broad Institute Genomics Platform"/>
            <consortium name="The Broad Institute Genome Sequencing Center for Infectious Disease"/>
            <person name="Wu L."/>
            <person name="Ma J."/>
        </authorList>
    </citation>
    <scope>NUCLEOTIDE SEQUENCE [LARGE SCALE GENOMIC DNA]</scope>
    <source>
        <strain evidence="4">JCM 18053</strain>
    </source>
</reference>
<dbReference type="InterPro" id="IPR006224">
    <property type="entry name" value="PsdUridine_synth_RluA-like_CS"/>
</dbReference>
<evidence type="ECO:0000256" key="1">
    <source>
        <dbReference type="ARBA" id="ARBA00010876"/>
    </source>
</evidence>
<feature type="domain" description="Pseudouridine synthase RsuA/RluA-like" evidence="2">
    <location>
        <begin position="21"/>
        <end position="176"/>
    </location>
</feature>
<keyword evidence="4" id="KW-1185">Reference proteome</keyword>
<dbReference type="InterPro" id="IPR006145">
    <property type="entry name" value="PsdUridine_synth_RsuA/RluA"/>
</dbReference>
<comment type="caution">
    <text evidence="3">The sequence shown here is derived from an EMBL/GenBank/DDBJ whole genome shotgun (WGS) entry which is preliminary data.</text>
</comment>
<evidence type="ECO:0000313" key="3">
    <source>
        <dbReference type="EMBL" id="GAA5137708.1"/>
    </source>
</evidence>
<name>A0ABP9P009_9BACT</name>
<dbReference type="Pfam" id="PF00849">
    <property type="entry name" value="PseudoU_synth_2"/>
    <property type="match status" value="1"/>
</dbReference>